<dbReference type="RefSeq" id="WP_089139281.1">
    <property type="nucleotide sequence ID" value="NZ_AP018686.1"/>
</dbReference>
<evidence type="ECO:0000256" key="1">
    <source>
        <dbReference type="ARBA" id="ARBA00023125"/>
    </source>
</evidence>
<keyword evidence="1" id="KW-0238">DNA-binding</keyword>
<dbReference type="SMART" id="SM00422">
    <property type="entry name" value="HTH_MERR"/>
    <property type="match status" value="1"/>
</dbReference>
<dbReference type="Gene3D" id="1.10.1660.10">
    <property type="match status" value="1"/>
</dbReference>
<dbReference type="PANTHER" id="PTHR30204:SF97">
    <property type="entry name" value="MERR FAMILY REGULATORY PROTEIN"/>
    <property type="match status" value="1"/>
</dbReference>
<dbReference type="PANTHER" id="PTHR30204">
    <property type="entry name" value="REDOX-CYCLING DRUG-SENSING TRANSCRIPTIONAL ACTIVATOR SOXR"/>
    <property type="match status" value="1"/>
</dbReference>
<dbReference type="InterPro" id="IPR047057">
    <property type="entry name" value="MerR_fam"/>
</dbReference>
<gene>
    <name evidence="3" type="ORF">ACGRQ9_15270</name>
</gene>
<organism evidence="3 4">
    <name type="scientific">Vibrio rumoiensis</name>
    <dbReference type="NCBI Taxonomy" id="76258"/>
    <lineage>
        <taxon>Bacteria</taxon>
        <taxon>Pseudomonadati</taxon>
        <taxon>Pseudomonadota</taxon>
        <taxon>Gammaproteobacteria</taxon>
        <taxon>Vibrionales</taxon>
        <taxon>Vibrionaceae</taxon>
        <taxon>Vibrio</taxon>
    </lineage>
</organism>
<sequence length="129" mass="14581">MDIAEVSHLSGFAPSTLRYYEKLGLIYSTGRNGLRRQYSPSVLNKLNIISLGQMAGLSLSEVAMMFNTKDELVINRETLRQKVHDIDQQIIRLKSVRESLHHVVSCPHESHLECDSFQALLKSARSLKA</sequence>
<dbReference type="SUPFAM" id="SSF46955">
    <property type="entry name" value="Putative DNA-binding domain"/>
    <property type="match status" value="1"/>
</dbReference>
<dbReference type="CDD" id="cd04781">
    <property type="entry name" value="HTH_MerR-like_sg6"/>
    <property type="match status" value="1"/>
</dbReference>
<reference evidence="3 4" key="1">
    <citation type="submission" date="2024-10" db="EMBL/GenBank/DDBJ databases">
        <authorList>
            <person name="Yibar A."/>
            <person name="Saticioglu I.B."/>
            <person name="Duman M."/>
            <person name="Ajmi N."/>
            <person name="Gurler F."/>
            <person name="Ay H."/>
            <person name="Onuk E."/>
            <person name="Guler S."/>
            <person name="Romalde J.L."/>
        </authorList>
    </citation>
    <scope>NUCLEOTIDE SEQUENCE [LARGE SCALE GENOMIC DNA]</scope>
    <source>
        <strain evidence="3 4">14-MA-B</strain>
    </source>
</reference>
<dbReference type="InterPro" id="IPR000551">
    <property type="entry name" value="MerR-type_HTH_dom"/>
</dbReference>
<dbReference type="InterPro" id="IPR009061">
    <property type="entry name" value="DNA-bd_dom_put_sf"/>
</dbReference>
<proteinExistence type="predicted"/>
<dbReference type="EMBL" id="JBIHSN010000003">
    <property type="protein sequence ID" value="MFH0266806.1"/>
    <property type="molecule type" value="Genomic_DNA"/>
</dbReference>
<dbReference type="Proteomes" id="UP001607151">
    <property type="component" value="Unassembled WGS sequence"/>
</dbReference>
<evidence type="ECO:0000259" key="2">
    <source>
        <dbReference type="PROSITE" id="PS50937"/>
    </source>
</evidence>
<accession>A0ABW7IYR6</accession>
<name>A0ABW7IYR6_9VIBR</name>
<protein>
    <submittedName>
        <fullName evidence="3">Helix-turn-helix domain-containing protein</fullName>
    </submittedName>
</protein>
<feature type="domain" description="HTH merR-type" evidence="2">
    <location>
        <begin position="1"/>
        <end position="68"/>
    </location>
</feature>
<comment type="caution">
    <text evidence="3">The sequence shown here is derived from an EMBL/GenBank/DDBJ whole genome shotgun (WGS) entry which is preliminary data.</text>
</comment>
<evidence type="ECO:0000313" key="3">
    <source>
        <dbReference type="EMBL" id="MFH0266806.1"/>
    </source>
</evidence>
<evidence type="ECO:0000313" key="4">
    <source>
        <dbReference type="Proteomes" id="UP001607151"/>
    </source>
</evidence>
<dbReference type="PROSITE" id="PS50937">
    <property type="entry name" value="HTH_MERR_2"/>
    <property type="match status" value="1"/>
</dbReference>
<dbReference type="Pfam" id="PF13411">
    <property type="entry name" value="MerR_1"/>
    <property type="match status" value="1"/>
</dbReference>
<keyword evidence="4" id="KW-1185">Reference proteome</keyword>